<dbReference type="AlphaFoldDB" id="A0A1N6QWB2"/>
<dbReference type="EMBL" id="FTMP01000002">
    <property type="protein sequence ID" value="SIQ20838.1"/>
    <property type="molecule type" value="Genomic_DNA"/>
</dbReference>
<name>A0A1N6QWB2_AQUAC</name>
<accession>A0A1N6QWB2</accession>
<protein>
    <submittedName>
        <fullName evidence="1">Uncharacterized protein</fullName>
    </submittedName>
</protein>
<sequence>MGRYLFIAALAFVCGHLWGYSSGLLEGSELALDGYFASSLEP</sequence>
<organism evidence="1 2">
    <name type="scientific">Aquipseudomonas alcaligenes</name>
    <name type="common">Pseudomonas alcaligenes</name>
    <dbReference type="NCBI Taxonomy" id="43263"/>
    <lineage>
        <taxon>Bacteria</taxon>
        <taxon>Pseudomonadati</taxon>
        <taxon>Pseudomonadota</taxon>
        <taxon>Gammaproteobacteria</taxon>
        <taxon>Pseudomonadales</taxon>
        <taxon>Pseudomonadaceae</taxon>
        <taxon>Aquipseudomonas</taxon>
    </lineage>
</organism>
<proteinExistence type="predicted"/>
<reference evidence="1 2" key="1">
    <citation type="submission" date="2017-01" db="EMBL/GenBank/DDBJ databases">
        <authorList>
            <person name="Mah S.A."/>
            <person name="Swanson W.J."/>
            <person name="Moy G.W."/>
            <person name="Vacquier V.D."/>
        </authorList>
    </citation>
    <scope>NUCLEOTIDE SEQUENCE [LARGE SCALE GENOMIC DNA]</scope>
    <source>
        <strain evidence="1 2">RU36E</strain>
    </source>
</reference>
<evidence type="ECO:0000313" key="2">
    <source>
        <dbReference type="Proteomes" id="UP000185841"/>
    </source>
</evidence>
<gene>
    <name evidence="1" type="ORF">SAMN05878282_102703</name>
</gene>
<evidence type="ECO:0000313" key="1">
    <source>
        <dbReference type="EMBL" id="SIQ20838.1"/>
    </source>
</evidence>
<dbReference type="Proteomes" id="UP000185841">
    <property type="component" value="Unassembled WGS sequence"/>
</dbReference>
<dbReference type="RefSeq" id="WP_256596176.1">
    <property type="nucleotide sequence ID" value="NZ_AP025273.1"/>
</dbReference>